<dbReference type="InterPro" id="IPR050126">
    <property type="entry name" value="Ap4A_hydrolase"/>
</dbReference>
<dbReference type="EMBL" id="CP030763">
    <property type="protein sequence ID" value="AXA44141.1"/>
    <property type="molecule type" value="Genomic_DNA"/>
</dbReference>
<keyword evidence="3" id="KW-0614">Plasmid</keyword>
<dbReference type="AlphaFoldDB" id="A0A2Z4YS63"/>
<protein>
    <submittedName>
        <fullName evidence="3">Calcineurin-like phosphoesterase domain family protein</fullName>
    </submittedName>
</protein>
<geneLocation type="plasmid" evidence="3 4">
    <name>unnamed3</name>
</geneLocation>
<dbReference type="Gene3D" id="3.60.21.10">
    <property type="match status" value="1"/>
</dbReference>
<dbReference type="PIRSF" id="PIRSF000883">
    <property type="entry name" value="Pesterase_MJ0912"/>
    <property type="match status" value="1"/>
</dbReference>
<dbReference type="Pfam" id="PF12850">
    <property type="entry name" value="Metallophos_2"/>
    <property type="match status" value="1"/>
</dbReference>
<accession>A0A2Z4YS63</accession>
<gene>
    <name evidence="3" type="ORF">DLJ82_6170</name>
</gene>
<dbReference type="RefSeq" id="WP_245472962.1">
    <property type="nucleotide sequence ID" value="NZ_CP030763.1"/>
</dbReference>
<evidence type="ECO:0000313" key="4">
    <source>
        <dbReference type="Proteomes" id="UP000251166"/>
    </source>
</evidence>
<dbReference type="InterPro" id="IPR011152">
    <property type="entry name" value="Pesterase_MJ0912"/>
</dbReference>
<name>A0A2Z4YS63_RHILE</name>
<comment type="similarity">
    <text evidence="1">Belongs to the metallophosphoesterase superfamily. YfcE family.</text>
</comment>
<proteinExistence type="inferred from homology"/>
<dbReference type="InterPro" id="IPR029052">
    <property type="entry name" value="Metallo-depent_PP-like"/>
</dbReference>
<dbReference type="Proteomes" id="UP000251166">
    <property type="component" value="Plasmid unnamed3"/>
</dbReference>
<evidence type="ECO:0000259" key="2">
    <source>
        <dbReference type="Pfam" id="PF12850"/>
    </source>
</evidence>
<dbReference type="InterPro" id="IPR024654">
    <property type="entry name" value="Calcineurin-like_PHP_lpxH"/>
</dbReference>
<dbReference type="GO" id="GO:0005737">
    <property type="term" value="C:cytoplasm"/>
    <property type="evidence" value="ECO:0007669"/>
    <property type="project" value="TreeGrafter"/>
</dbReference>
<evidence type="ECO:0000313" key="3">
    <source>
        <dbReference type="EMBL" id="AXA44141.1"/>
    </source>
</evidence>
<dbReference type="SUPFAM" id="SSF56300">
    <property type="entry name" value="Metallo-dependent phosphatases"/>
    <property type="match status" value="1"/>
</dbReference>
<dbReference type="GO" id="GO:0016791">
    <property type="term" value="F:phosphatase activity"/>
    <property type="evidence" value="ECO:0007669"/>
    <property type="project" value="TreeGrafter"/>
</dbReference>
<dbReference type="PANTHER" id="PTHR42850:SF2">
    <property type="entry name" value="BLL5683 PROTEIN"/>
    <property type="match status" value="1"/>
</dbReference>
<dbReference type="PANTHER" id="PTHR42850">
    <property type="entry name" value="METALLOPHOSPHOESTERASE"/>
    <property type="match status" value="1"/>
</dbReference>
<reference evidence="3 4" key="1">
    <citation type="submission" date="2018-07" db="EMBL/GenBank/DDBJ databases">
        <title>Rhizobium leguminosarum strain:ATCC 14479 Genome sequencing and assembly.</title>
        <authorList>
            <person name="Chakraborty R."/>
        </authorList>
    </citation>
    <scope>NUCLEOTIDE SEQUENCE [LARGE SCALE GENOMIC DNA]</scope>
    <source>
        <strain evidence="3 4">ATCC 14479</strain>
        <plasmid evidence="4">Plasmid unnamed3</plasmid>
    </source>
</reference>
<sequence length="249" mass="27265">MTTGLYRIAVIADIHSNIAALNAVLSDIAERNCEMIVNLGDIVSGPLYPRETAARLMPLGLPTVRGNHERQLLSLPRSELGLSDAVAKDTLSAEQMAWIGDMPEQLMLSHGVFLFHGTPASDLEYLLETVEPDGCRVATTSEVEGRLSGVDAAVVLCGHTHLAREMRLADGRLVVNPGSVGLPAYEEAQPYLHRNEAGSPHARYAIVEKQSGCWRTQFLSIAYDWENEALLAESRERFDWARALRTGCA</sequence>
<evidence type="ECO:0000256" key="1">
    <source>
        <dbReference type="ARBA" id="ARBA00008950"/>
    </source>
</evidence>
<feature type="domain" description="Calcineurin-like phosphoesterase" evidence="2">
    <location>
        <begin position="7"/>
        <end position="187"/>
    </location>
</feature>
<organism evidence="3 4">
    <name type="scientific">Rhizobium leguminosarum</name>
    <dbReference type="NCBI Taxonomy" id="384"/>
    <lineage>
        <taxon>Bacteria</taxon>
        <taxon>Pseudomonadati</taxon>
        <taxon>Pseudomonadota</taxon>
        <taxon>Alphaproteobacteria</taxon>
        <taxon>Hyphomicrobiales</taxon>
        <taxon>Rhizobiaceae</taxon>
        <taxon>Rhizobium/Agrobacterium group</taxon>
        <taxon>Rhizobium</taxon>
    </lineage>
</organism>